<evidence type="ECO:0000256" key="1">
    <source>
        <dbReference type="SAM" id="SignalP"/>
    </source>
</evidence>
<reference evidence="2 3" key="1">
    <citation type="submission" date="2020-04" db="EMBL/GenBank/DDBJ databases">
        <authorList>
            <person name="Klaysubun C."/>
            <person name="Duangmal K."/>
            <person name="Lipun K."/>
        </authorList>
    </citation>
    <scope>NUCLEOTIDE SEQUENCE [LARGE SCALE GENOMIC DNA]</scope>
    <source>
        <strain evidence="2 3">JCM 11839</strain>
    </source>
</reference>
<gene>
    <name evidence="2" type="ORF">HF577_27880</name>
</gene>
<evidence type="ECO:0000313" key="3">
    <source>
        <dbReference type="Proteomes" id="UP001296706"/>
    </source>
</evidence>
<dbReference type="RefSeq" id="WP_169398943.1">
    <property type="nucleotide sequence ID" value="NZ_BAAAJH010000036.1"/>
</dbReference>
<evidence type="ECO:0000313" key="2">
    <source>
        <dbReference type="EMBL" id="NMH80898.1"/>
    </source>
</evidence>
<dbReference type="EMBL" id="JAAXKY010000120">
    <property type="protein sequence ID" value="NMH80898.1"/>
    <property type="molecule type" value="Genomic_DNA"/>
</dbReference>
<feature type="chain" id="PRO_5046678826" description="DUF3558 domain-containing protein" evidence="1">
    <location>
        <begin position="30"/>
        <end position="226"/>
    </location>
</feature>
<comment type="caution">
    <text evidence="2">The sequence shown here is derived from an EMBL/GenBank/DDBJ whole genome shotgun (WGS) entry which is preliminary data.</text>
</comment>
<proteinExistence type="predicted"/>
<dbReference type="Proteomes" id="UP001296706">
    <property type="component" value="Unassembled WGS sequence"/>
</dbReference>
<feature type="signal peptide" evidence="1">
    <location>
        <begin position="1"/>
        <end position="29"/>
    </location>
</feature>
<keyword evidence="3" id="KW-1185">Reference proteome</keyword>
<keyword evidence="1" id="KW-0732">Signal</keyword>
<accession>A0ABX1RKM6</accession>
<dbReference type="PROSITE" id="PS51257">
    <property type="entry name" value="PROKAR_LIPOPROTEIN"/>
    <property type="match status" value="1"/>
</dbReference>
<sequence length="226" mass="22620">MRGANCRHGAFGAGLVAVVLALSGCGASALEQTEVPTFPTSAETSAAAVAGPDDGVLPDDCARILAVGDLEALLGLPLGSVAQRTTIGVAEPSVGRTERVACVYTGTAGGPARGRTLLNINASAYTDADAAGKQWRINSEAEDGGRREMPIGSASAVLVERRGEAVLMVVHEVSNLTLVLPGQPLPGGRAPADVLVDLALRVLPAVSTVGGTSSASTTTEPPGTVS</sequence>
<organism evidence="2 3">
    <name type="scientific">Pseudonocardia xinjiangensis</name>
    <dbReference type="NCBI Taxonomy" id="75289"/>
    <lineage>
        <taxon>Bacteria</taxon>
        <taxon>Bacillati</taxon>
        <taxon>Actinomycetota</taxon>
        <taxon>Actinomycetes</taxon>
        <taxon>Pseudonocardiales</taxon>
        <taxon>Pseudonocardiaceae</taxon>
        <taxon>Pseudonocardia</taxon>
    </lineage>
</organism>
<name>A0ABX1RKM6_9PSEU</name>
<evidence type="ECO:0008006" key="4">
    <source>
        <dbReference type="Google" id="ProtNLM"/>
    </source>
</evidence>
<protein>
    <recommendedName>
        <fullName evidence="4">DUF3558 domain-containing protein</fullName>
    </recommendedName>
</protein>